<dbReference type="InParanoid" id="A0A0R0JNM8"/>
<reference evidence="1 2" key="1">
    <citation type="journal article" date="2010" name="Nature">
        <title>Genome sequence of the palaeopolyploid soybean.</title>
        <authorList>
            <person name="Schmutz J."/>
            <person name="Cannon S.B."/>
            <person name="Schlueter J."/>
            <person name="Ma J."/>
            <person name="Mitros T."/>
            <person name="Nelson W."/>
            <person name="Hyten D.L."/>
            <person name="Song Q."/>
            <person name="Thelen J.J."/>
            <person name="Cheng J."/>
            <person name="Xu D."/>
            <person name="Hellsten U."/>
            <person name="May G.D."/>
            <person name="Yu Y."/>
            <person name="Sakurai T."/>
            <person name="Umezawa T."/>
            <person name="Bhattacharyya M.K."/>
            <person name="Sandhu D."/>
            <person name="Valliyodan B."/>
            <person name="Lindquist E."/>
            <person name="Peto M."/>
            <person name="Grant D."/>
            <person name="Shu S."/>
            <person name="Goodstein D."/>
            <person name="Barry K."/>
            <person name="Futrell-Griggs M."/>
            <person name="Abernathy B."/>
            <person name="Du J."/>
            <person name="Tian Z."/>
            <person name="Zhu L."/>
            <person name="Gill N."/>
            <person name="Joshi T."/>
            <person name="Libault M."/>
            <person name="Sethuraman A."/>
            <person name="Zhang X.-C."/>
            <person name="Shinozaki K."/>
            <person name="Nguyen H.T."/>
            <person name="Wing R.A."/>
            <person name="Cregan P."/>
            <person name="Specht J."/>
            <person name="Grimwood J."/>
            <person name="Rokhsar D."/>
            <person name="Stacey G."/>
            <person name="Shoemaker R.C."/>
            <person name="Jackson S.A."/>
        </authorList>
    </citation>
    <scope>NUCLEOTIDE SEQUENCE [LARGE SCALE GENOMIC DNA]</scope>
    <source>
        <strain evidence="2">cv. Williams 82</strain>
        <tissue evidence="1">Callus</tissue>
    </source>
</reference>
<organism evidence="1">
    <name type="scientific">Glycine max</name>
    <name type="common">Soybean</name>
    <name type="synonym">Glycine hispida</name>
    <dbReference type="NCBI Taxonomy" id="3847"/>
    <lineage>
        <taxon>Eukaryota</taxon>
        <taxon>Viridiplantae</taxon>
        <taxon>Streptophyta</taxon>
        <taxon>Embryophyta</taxon>
        <taxon>Tracheophyta</taxon>
        <taxon>Spermatophyta</taxon>
        <taxon>Magnoliopsida</taxon>
        <taxon>eudicotyledons</taxon>
        <taxon>Gunneridae</taxon>
        <taxon>Pentapetalae</taxon>
        <taxon>rosids</taxon>
        <taxon>fabids</taxon>
        <taxon>Fabales</taxon>
        <taxon>Fabaceae</taxon>
        <taxon>Papilionoideae</taxon>
        <taxon>50 kb inversion clade</taxon>
        <taxon>NPAAA clade</taxon>
        <taxon>indigoferoid/millettioid clade</taxon>
        <taxon>Phaseoleae</taxon>
        <taxon>Glycine</taxon>
        <taxon>Glycine subgen. Soja</taxon>
    </lineage>
</organism>
<gene>
    <name evidence="1" type="ORF">GLYMA_06G077500</name>
</gene>
<evidence type="ECO:0000313" key="1">
    <source>
        <dbReference type="EMBL" id="KRH52607.1"/>
    </source>
</evidence>
<name>A0A0R0JNM8_SOYBN</name>
<protein>
    <submittedName>
        <fullName evidence="1 2">Uncharacterized protein</fullName>
    </submittedName>
</protein>
<proteinExistence type="predicted"/>
<dbReference type="EnsemblPlants" id="KRH52607">
    <property type="protein sequence ID" value="KRH52607"/>
    <property type="gene ID" value="GLYMA_06G077500"/>
</dbReference>
<dbReference type="Gramene" id="KRH52607">
    <property type="protein sequence ID" value="KRH52607"/>
    <property type="gene ID" value="GLYMA_06G077500"/>
</dbReference>
<sequence length="34" mass="4088">MVWISSLRFGSQFNFKAACIFYFLKFFWNSWAGS</sequence>
<dbReference type="EMBL" id="CM000839">
    <property type="protein sequence ID" value="KRH52607.1"/>
    <property type="molecule type" value="Genomic_DNA"/>
</dbReference>
<reference evidence="2" key="2">
    <citation type="submission" date="2018-02" db="UniProtKB">
        <authorList>
            <consortium name="EnsemblPlants"/>
        </authorList>
    </citation>
    <scope>IDENTIFICATION</scope>
    <source>
        <strain evidence="2">Williams 82</strain>
    </source>
</reference>
<dbReference type="Proteomes" id="UP000008827">
    <property type="component" value="Chromosome 6"/>
</dbReference>
<accession>A0A0R0JNM8</accession>
<reference evidence="1" key="3">
    <citation type="submission" date="2018-07" db="EMBL/GenBank/DDBJ databases">
        <title>WGS assembly of Glycine max.</title>
        <authorList>
            <person name="Schmutz J."/>
            <person name="Cannon S."/>
            <person name="Schlueter J."/>
            <person name="Ma J."/>
            <person name="Mitros T."/>
            <person name="Nelson W."/>
            <person name="Hyten D."/>
            <person name="Song Q."/>
            <person name="Thelen J."/>
            <person name="Cheng J."/>
            <person name="Xu D."/>
            <person name="Hellsten U."/>
            <person name="May G."/>
            <person name="Yu Y."/>
            <person name="Sakurai T."/>
            <person name="Umezawa T."/>
            <person name="Bhattacharyya M."/>
            <person name="Sandhu D."/>
            <person name="Valliyodan B."/>
            <person name="Lindquist E."/>
            <person name="Peto M."/>
            <person name="Grant D."/>
            <person name="Shu S."/>
            <person name="Goodstein D."/>
            <person name="Barry K."/>
            <person name="Futrell-Griggs M."/>
            <person name="Abernathy B."/>
            <person name="Du J."/>
            <person name="Tian Z."/>
            <person name="Zhu L."/>
            <person name="Gill N."/>
            <person name="Joshi T."/>
            <person name="Libault M."/>
            <person name="Sethuraman A."/>
            <person name="Zhang X."/>
            <person name="Shinozaki K."/>
            <person name="Nguyen H."/>
            <person name="Wing R."/>
            <person name="Cregan P."/>
            <person name="Specht J."/>
            <person name="Grimwood J."/>
            <person name="Rokhsar D."/>
            <person name="Stacey G."/>
            <person name="Shoemaker R."/>
            <person name="Jackson S."/>
        </authorList>
    </citation>
    <scope>NUCLEOTIDE SEQUENCE</scope>
    <source>
        <tissue evidence="1">Callus</tissue>
    </source>
</reference>
<evidence type="ECO:0000313" key="2">
    <source>
        <dbReference type="EnsemblPlants" id="KRH52607"/>
    </source>
</evidence>
<keyword evidence="3" id="KW-1185">Reference proteome</keyword>
<dbReference type="AlphaFoldDB" id="A0A0R0JNM8"/>
<evidence type="ECO:0000313" key="3">
    <source>
        <dbReference type="Proteomes" id="UP000008827"/>
    </source>
</evidence>